<evidence type="ECO:0000259" key="6">
    <source>
        <dbReference type="Pfam" id="PF21694"/>
    </source>
</evidence>
<dbReference type="Proteomes" id="UP000279908">
    <property type="component" value="Unassembled WGS sequence"/>
</dbReference>
<protein>
    <submittedName>
        <fullName evidence="7">DNA polymerase III subunit delta</fullName>
        <ecNumber evidence="7">2.7.7.7</ecNumber>
    </submittedName>
</protein>
<dbReference type="Pfam" id="PF21694">
    <property type="entry name" value="DNA_pol3_delta_C"/>
    <property type="match status" value="1"/>
</dbReference>
<dbReference type="InterPro" id="IPR010372">
    <property type="entry name" value="DNA_pol3_delta_N"/>
</dbReference>
<dbReference type="NCBIfam" id="TIGR01128">
    <property type="entry name" value="holA"/>
    <property type="match status" value="1"/>
</dbReference>
<name>A0A3S0NAD3_CHLPH</name>
<dbReference type="InterPro" id="IPR005790">
    <property type="entry name" value="DNA_polIII_delta"/>
</dbReference>
<dbReference type="EMBL" id="RXYK01000007">
    <property type="protein sequence ID" value="RTY37882.1"/>
    <property type="molecule type" value="Genomic_DNA"/>
</dbReference>
<keyword evidence="1 7" id="KW-0808">Transferase</keyword>
<dbReference type="InterPro" id="IPR048466">
    <property type="entry name" value="DNA_pol3_delta-like_C"/>
</dbReference>
<dbReference type="Gene3D" id="1.20.272.10">
    <property type="match status" value="1"/>
</dbReference>
<dbReference type="Gene3D" id="3.40.50.300">
    <property type="entry name" value="P-loop containing nucleotide triphosphate hydrolases"/>
    <property type="match status" value="1"/>
</dbReference>
<dbReference type="GO" id="GO:0006261">
    <property type="term" value="P:DNA-templated DNA replication"/>
    <property type="evidence" value="ECO:0007669"/>
    <property type="project" value="TreeGrafter"/>
</dbReference>
<sequence>METLKKNILAGKLSPVYFFHGPESYLKEEFTALIRTAAFPSEEEAACNTHVIYGPDITPGDLVARASEYPMFSPKQLIIVRQFEKIKKPPSKDLQKQHDLKLAGYMNNPAEFTILVLDADQLEKKDAEKKPFSTLKPFRHDFPLIKTPDLFATQRAREAGWEFEPDALKAFTAYIQPSSREICQEIEKMITYASSRSGEKNITAADVYECVGISKTYNVFELEKAVAARNLRLSSGISLMIMDREGQKEGLGNIVRYLTTFFIRVWKLSQPEVRGMAQSDMAKLLGMYGKQEYFVKNYLAYTRSFSPSQTSQALLALKDTDASLKGLLPYGDEKFLLLRLMQQLIG</sequence>
<dbReference type="AlphaFoldDB" id="A0A3S0NAD3"/>
<keyword evidence="2 7" id="KW-0548">Nucleotidyltransferase</keyword>
<comment type="caution">
    <text evidence="7">The sequence shown here is derived from an EMBL/GenBank/DDBJ whole genome shotgun (WGS) entry which is preliminary data.</text>
</comment>
<evidence type="ECO:0000256" key="4">
    <source>
        <dbReference type="ARBA" id="ARBA00022932"/>
    </source>
</evidence>
<feature type="domain" description="DNA polymerase III delta subunit-like C-terminal" evidence="6">
    <location>
        <begin position="218"/>
        <end position="325"/>
    </location>
</feature>
<dbReference type="GO" id="GO:0003887">
    <property type="term" value="F:DNA-directed DNA polymerase activity"/>
    <property type="evidence" value="ECO:0007669"/>
    <property type="project" value="UniProtKB-KW"/>
</dbReference>
<dbReference type="EC" id="2.7.7.7" evidence="7"/>
<dbReference type="InterPro" id="IPR027417">
    <property type="entry name" value="P-loop_NTPase"/>
</dbReference>
<accession>A0A3S0NAD3</accession>
<dbReference type="SUPFAM" id="SSF52540">
    <property type="entry name" value="P-loop containing nucleoside triphosphate hydrolases"/>
    <property type="match status" value="1"/>
</dbReference>
<proteinExistence type="predicted"/>
<feature type="domain" description="DNA polymerase III delta N-terminal" evidence="5">
    <location>
        <begin position="17"/>
        <end position="136"/>
    </location>
</feature>
<dbReference type="Pfam" id="PF06144">
    <property type="entry name" value="DNA_pol3_delta"/>
    <property type="match status" value="1"/>
</dbReference>
<dbReference type="Gene3D" id="1.10.8.60">
    <property type="match status" value="1"/>
</dbReference>
<evidence type="ECO:0000313" key="8">
    <source>
        <dbReference type="Proteomes" id="UP000279908"/>
    </source>
</evidence>
<reference evidence="7 8" key="1">
    <citation type="submission" date="2018-12" db="EMBL/GenBank/DDBJ databases">
        <authorList>
            <person name="Lunina O.N."/>
            <person name="Grouzdev D.S."/>
            <person name="Gorlenko V.M."/>
            <person name="Savvichev A.S."/>
        </authorList>
    </citation>
    <scope>NUCLEOTIDE SEQUENCE [LARGE SCALE GENOMIC DNA]</scope>
    <source>
        <strain evidence="7 8">BrKhr-17</strain>
    </source>
</reference>
<keyword evidence="4" id="KW-0239">DNA-directed DNA polymerase</keyword>
<evidence type="ECO:0000259" key="5">
    <source>
        <dbReference type="Pfam" id="PF06144"/>
    </source>
</evidence>
<gene>
    <name evidence="7" type="primary">holA</name>
    <name evidence="7" type="ORF">EKD02_06155</name>
</gene>
<evidence type="ECO:0000313" key="7">
    <source>
        <dbReference type="EMBL" id="RTY37882.1"/>
    </source>
</evidence>
<dbReference type="RefSeq" id="WP_126384528.1">
    <property type="nucleotide sequence ID" value="NZ_RXYK01000007.1"/>
</dbReference>
<dbReference type="PANTHER" id="PTHR34388:SF1">
    <property type="entry name" value="DNA POLYMERASE III SUBUNIT DELTA"/>
    <property type="match status" value="1"/>
</dbReference>
<evidence type="ECO:0000256" key="2">
    <source>
        <dbReference type="ARBA" id="ARBA00022695"/>
    </source>
</evidence>
<evidence type="ECO:0000256" key="3">
    <source>
        <dbReference type="ARBA" id="ARBA00022705"/>
    </source>
</evidence>
<keyword evidence="3" id="KW-0235">DNA replication</keyword>
<organism evidence="7 8">
    <name type="scientific">Chlorobium phaeovibrioides</name>
    <dbReference type="NCBI Taxonomy" id="1094"/>
    <lineage>
        <taxon>Bacteria</taxon>
        <taxon>Pseudomonadati</taxon>
        <taxon>Chlorobiota</taxon>
        <taxon>Chlorobiia</taxon>
        <taxon>Chlorobiales</taxon>
        <taxon>Chlorobiaceae</taxon>
        <taxon>Chlorobium/Pelodictyon group</taxon>
        <taxon>Chlorobium</taxon>
    </lineage>
</organism>
<dbReference type="GO" id="GO:0003677">
    <property type="term" value="F:DNA binding"/>
    <property type="evidence" value="ECO:0007669"/>
    <property type="project" value="InterPro"/>
</dbReference>
<dbReference type="PANTHER" id="PTHR34388">
    <property type="entry name" value="DNA POLYMERASE III SUBUNIT DELTA"/>
    <property type="match status" value="1"/>
</dbReference>
<evidence type="ECO:0000256" key="1">
    <source>
        <dbReference type="ARBA" id="ARBA00022679"/>
    </source>
</evidence>
<dbReference type="GO" id="GO:0009360">
    <property type="term" value="C:DNA polymerase III complex"/>
    <property type="evidence" value="ECO:0007669"/>
    <property type="project" value="InterPro"/>
</dbReference>